<evidence type="ECO:0000256" key="4">
    <source>
        <dbReference type="ARBA" id="ARBA00020910"/>
    </source>
</evidence>
<feature type="binding site" evidence="14">
    <location>
        <position position="118"/>
    </location>
    <ligand>
        <name>Fe cation</name>
        <dbReference type="ChEBI" id="CHEBI:24875"/>
    </ligand>
</feature>
<dbReference type="RefSeq" id="WP_005436146.1">
    <property type="nucleotide sequence ID" value="NZ_JH815518.1"/>
</dbReference>
<protein>
    <recommendedName>
        <fullName evidence="4 15">Ferric uptake regulation protein</fullName>
    </recommendedName>
</protein>
<dbReference type="PANTHER" id="PTHR33202:SF2">
    <property type="entry name" value="FERRIC UPTAKE REGULATION PROTEIN"/>
    <property type="match status" value="1"/>
</dbReference>
<dbReference type="Gene3D" id="1.10.10.10">
    <property type="entry name" value="Winged helix-like DNA-binding domain superfamily/Winged helix DNA-binding domain"/>
    <property type="match status" value="1"/>
</dbReference>
<keyword evidence="7 13" id="KW-0479">Metal-binding</keyword>
<evidence type="ECO:0000256" key="8">
    <source>
        <dbReference type="ARBA" id="ARBA00022833"/>
    </source>
</evidence>
<dbReference type="eggNOG" id="COG0735">
    <property type="taxonomic scope" value="Bacteria"/>
</dbReference>
<evidence type="ECO:0000256" key="3">
    <source>
        <dbReference type="ARBA" id="ARBA00011738"/>
    </source>
</evidence>
<evidence type="ECO:0000256" key="7">
    <source>
        <dbReference type="ARBA" id="ARBA00022723"/>
    </source>
</evidence>
<evidence type="ECO:0000256" key="6">
    <source>
        <dbReference type="ARBA" id="ARBA00022491"/>
    </source>
</evidence>
<keyword evidence="9 14" id="KW-0408">Iron</keyword>
<dbReference type="CDD" id="cd07153">
    <property type="entry name" value="Fur_like"/>
    <property type="match status" value="1"/>
</dbReference>
<comment type="similarity">
    <text evidence="2 15">Belongs to the Fur family.</text>
</comment>
<keyword evidence="12 15" id="KW-0804">Transcription</keyword>
<evidence type="ECO:0000256" key="2">
    <source>
        <dbReference type="ARBA" id="ARBA00007957"/>
    </source>
</evidence>
<dbReference type="GO" id="GO:0005829">
    <property type="term" value="C:cytosol"/>
    <property type="evidence" value="ECO:0007669"/>
    <property type="project" value="TreeGrafter"/>
</dbReference>
<proteinExistence type="inferred from homology"/>
<dbReference type="EMBL" id="ADMG01000037">
    <property type="protein sequence ID" value="EKB30703.1"/>
    <property type="molecule type" value="Genomic_DNA"/>
</dbReference>
<dbReference type="FunFam" id="1.10.10.10:FF:000007">
    <property type="entry name" value="Ferric uptake regulation protein"/>
    <property type="match status" value="1"/>
</dbReference>
<dbReference type="GO" id="GO:0045892">
    <property type="term" value="P:negative regulation of DNA-templated transcription"/>
    <property type="evidence" value="ECO:0007669"/>
    <property type="project" value="TreeGrafter"/>
</dbReference>
<dbReference type="HOGENOM" id="CLU_096072_3_3_4"/>
<keyword evidence="5 15" id="KW-0963">Cytoplasm</keyword>
<accession>K1JVM7</accession>
<keyword evidence="8 13" id="KW-0862">Zinc</keyword>
<gene>
    <name evidence="15" type="primary">fur</name>
    <name evidence="16" type="ORF">HMPREF9465_01750</name>
</gene>
<evidence type="ECO:0000256" key="10">
    <source>
        <dbReference type="ARBA" id="ARBA00023015"/>
    </source>
</evidence>
<evidence type="ECO:0000256" key="5">
    <source>
        <dbReference type="ARBA" id="ARBA00022490"/>
    </source>
</evidence>
<comment type="subcellular location">
    <subcellularLocation>
        <location evidence="1 15">Cytoplasm</location>
    </subcellularLocation>
</comment>
<dbReference type="STRING" id="742823.HMPREF9465_01750"/>
<comment type="cofactor">
    <cofactor evidence="13">
        <name>Zn(2+)</name>
        <dbReference type="ChEBI" id="CHEBI:29105"/>
    </cofactor>
    <text evidence="13">Binds 1 zinc ion per subunit.</text>
</comment>
<feature type="binding site" evidence="13">
    <location>
        <position position="103"/>
    </location>
    <ligand>
        <name>Zn(2+)</name>
        <dbReference type="ChEBI" id="CHEBI:29105"/>
    </ligand>
</feature>
<dbReference type="InterPro" id="IPR036390">
    <property type="entry name" value="WH_DNA-bd_sf"/>
</dbReference>
<evidence type="ECO:0000256" key="12">
    <source>
        <dbReference type="ARBA" id="ARBA00023163"/>
    </source>
</evidence>
<dbReference type="PANTHER" id="PTHR33202">
    <property type="entry name" value="ZINC UPTAKE REGULATION PROTEIN"/>
    <property type="match status" value="1"/>
</dbReference>
<dbReference type="GO" id="GO:0001216">
    <property type="term" value="F:DNA-binding transcription activator activity"/>
    <property type="evidence" value="ECO:0007669"/>
    <property type="project" value="UniProtKB-ARBA"/>
</dbReference>
<dbReference type="NCBIfam" id="NF006999">
    <property type="entry name" value="PRK09462.1"/>
    <property type="match status" value="1"/>
</dbReference>
<evidence type="ECO:0000256" key="11">
    <source>
        <dbReference type="ARBA" id="ARBA00023125"/>
    </source>
</evidence>
<dbReference type="GO" id="GO:0008270">
    <property type="term" value="F:zinc ion binding"/>
    <property type="evidence" value="ECO:0007669"/>
    <property type="project" value="TreeGrafter"/>
</dbReference>
<dbReference type="InterPro" id="IPR036388">
    <property type="entry name" value="WH-like_DNA-bd_sf"/>
</dbReference>
<dbReference type="SUPFAM" id="SSF46785">
    <property type="entry name" value="Winged helix' DNA-binding domain"/>
    <property type="match status" value="1"/>
</dbReference>
<keyword evidence="17" id="KW-1185">Reference proteome</keyword>
<evidence type="ECO:0000256" key="13">
    <source>
        <dbReference type="PIRSR" id="PIRSR602481-1"/>
    </source>
</evidence>
<evidence type="ECO:0000256" key="1">
    <source>
        <dbReference type="ARBA" id="ARBA00004496"/>
    </source>
</evidence>
<dbReference type="OrthoDB" id="8659436at2"/>
<evidence type="ECO:0000256" key="15">
    <source>
        <dbReference type="RuleBase" id="RU364037"/>
    </source>
</evidence>
<evidence type="ECO:0000256" key="9">
    <source>
        <dbReference type="ARBA" id="ARBA00023004"/>
    </source>
</evidence>
<organism evidence="16 17">
    <name type="scientific">Sutterella wadsworthensis 2_1_59BFAA</name>
    <dbReference type="NCBI Taxonomy" id="742823"/>
    <lineage>
        <taxon>Bacteria</taxon>
        <taxon>Pseudomonadati</taxon>
        <taxon>Pseudomonadota</taxon>
        <taxon>Betaproteobacteria</taxon>
        <taxon>Burkholderiales</taxon>
        <taxon>Sutterellaceae</taxon>
        <taxon>Sutterella</taxon>
    </lineage>
</organism>
<feature type="binding site" evidence="14">
    <location>
        <position position="135"/>
    </location>
    <ligand>
        <name>Fe cation</name>
        <dbReference type="ChEBI" id="CHEBI:24875"/>
    </ligand>
</feature>
<comment type="cofactor">
    <cofactor evidence="14">
        <name>Mn(2+)</name>
        <dbReference type="ChEBI" id="CHEBI:29035"/>
    </cofactor>
    <cofactor evidence="14">
        <name>Fe(2+)</name>
        <dbReference type="ChEBI" id="CHEBI:29033"/>
    </cofactor>
    <text evidence="14">Binds 1 Mn(2+) or Fe(2+) ion per subunit.</text>
</comment>
<dbReference type="GO" id="GO:0000976">
    <property type="term" value="F:transcription cis-regulatory region binding"/>
    <property type="evidence" value="ECO:0007669"/>
    <property type="project" value="TreeGrafter"/>
</dbReference>
<feature type="binding site" evidence="13">
    <location>
        <position position="106"/>
    </location>
    <ligand>
        <name>Zn(2+)</name>
        <dbReference type="ChEBI" id="CHEBI:29105"/>
    </ligand>
</feature>
<dbReference type="Gene3D" id="3.30.1490.190">
    <property type="match status" value="1"/>
</dbReference>
<feature type="binding site" evidence="14">
    <location>
        <position position="97"/>
    </location>
    <ligand>
        <name>Fe cation</name>
        <dbReference type="ChEBI" id="CHEBI:24875"/>
    </ligand>
</feature>
<keyword evidence="11 15" id="KW-0238">DNA-binding</keyword>
<keyword evidence="10 15" id="KW-0805">Transcription regulation</keyword>
<comment type="subunit">
    <text evidence="3 15">Homodimer.</text>
</comment>
<dbReference type="GO" id="GO:1900705">
    <property type="term" value="P:negative regulation of siderophore biosynthetic process"/>
    <property type="evidence" value="ECO:0007669"/>
    <property type="project" value="TreeGrafter"/>
</dbReference>
<dbReference type="InterPro" id="IPR043135">
    <property type="entry name" value="Fur_C"/>
</dbReference>
<evidence type="ECO:0000313" key="17">
    <source>
        <dbReference type="Proteomes" id="UP000005835"/>
    </source>
</evidence>
<evidence type="ECO:0000256" key="14">
    <source>
        <dbReference type="PIRSR" id="PIRSR602481-2"/>
    </source>
</evidence>
<sequence length="152" mass="16937">MNDTSGNQTSELKNAGLKATAARLRILELFQKRAEEKNGERRHISAEDLYKELVSTGVDIGLATVYRVLAQFEQAGLIVRHHFDTDRATYELEDGGHHDHLVCLQCGKVVEFVAPSIEKEQAAVAKRYGYELSDHTMVLYGLCADCRKKSAG</sequence>
<feature type="binding site" evidence="14">
    <location>
        <position position="99"/>
    </location>
    <ligand>
        <name>Fe cation</name>
        <dbReference type="ChEBI" id="CHEBI:24875"/>
    </ligand>
</feature>
<dbReference type="GO" id="GO:0032993">
    <property type="term" value="C:protein-DNA complex"/>
    <property type="evidence" value="ECO:0007669"/>
    <property type="project" value="UniProtKB-ARBA"/>
</dbReference>
<name>K1JVM7_9BURK</name>
<feature type="binding site" evidence="13">
    <location>
        <position position="146"/>
    </location>
    <ligand>
        <name>Zn(2+)</name>
        <dbReference type="ChEBI" id="CHEBI:29105"/>
    </ligand>
</feature>
<evidence type="ECO:0000313" key="16">
    <source>
        <dbReference type="EMBL" id="EKB30703.1"/>
    </source>
</evidence>
<comment type="caution">
    <text evidence="16">The sequence shown here is derived from an EMBL/GenBank/DDBJ whole genome shotgun (WGS) entry which is preliminary data.</text>
</comment>
<feature type="binding site" evidence="13">
    <location>
        <position position="143"/>
    </location>
    <ligand>
        <name>Zn(2+)</name>
        <dbReference type="ChEBI" id="CHEBI:29105"/>
    </ligand>
</feature>
<reference evidence="16 17" key="1">
    <citation type="submission" date="2012-05" db="EMBL/GenBank/DDBJ databases">
        <title>The Genome Sequence of Sutterella wadsworthensis 2_1_59BFAA.</title>
        <authorList>
            <consortium name="The Broad Institute Genome Sequencing Platform"/>
            <person name="Earl A."/>
            <person name="Ward D."/>
            <person name="Feldgarden M."/>
            <person name="Gevers D."/>
            <person name="Daigneault M."/>
            <person name="Strauss J."/>
            <person name="Allen-Vercoe E."/>
            <person name="Walker B."/>
            <person name="Young S.K."/>
            <person name="Zeng Q."/>
            <person name="Gargeya S."/>
            <person name="Fitzgerald M."/>
            <person name="Haas B."/>
            <person name="Abouelleil A."/>
            <person name="Alvarado L."/>
            <person name="Arachchi H.M."/>
            <person name="Berlin A.M."/>
            <person name="Chapman S.B."/>
            <person name="Goldberg J."/>
            <person name="Griggs A."/>
            <person name="Gujja S."/>
            <person name="Hansen M."/>
            <person name="Howarth C."/>
            <person name="Imamovic A."/>
            <person name="Larimer J."/>
            <person name="McCowen C."/>
            <person name="Montmayeur A."/>
            <person name="Murphy C."/>
            <person name="Neiman D."/>
            <person name="Pearson M."/>
            <person name="Priest M."/>
            <person name="Roberts A."/>
            <person name="Saif S."/>
            <person name="Shea T."/>
            <person name="Sisk P."/>
            <person name="Sykes S."/>
            <person name="Wortman J."/>
            <person name="Nusbaum C."/>
            <person name="Birren B."/>
        </authorList>
    </citation>
    <scope>NUCLEOTIDE SEQUENCE [LARGE SCALE GENOMIC DNA]</scope>
    <source>
        <strain evidence="16 17">2_1_59BFAA</strain>
    </source>
</reference>
<keyword evidence="6 15" id="KW-0678">Repressor</keyword>
<dbReference type="Proteomes" id="UP000005835">
    <property type="component" value="Unassembled WGS sequence"/>
</dbReference>
<dbReference type="AlphaFoldDB" id="K1JVM7"/>
<dbReference type="Pfam" id="PF01475">
    <property type="entry name" value="FUR"/>
    <property type="match status" value="1"/>
</dbReference>
<dbReference type="PATRIC" id="fig|742823.3.peg.1746"/>
<dbReference type="InterPro" id="IPR002481">
    <property type="entry name" value="FUR"/>
</dbReference>
<dbReference type="FunFam" id="3.30.1490.190:FF:000001">
    <property type="entry name" value="Ferric uptake regulation protein"/>
    <property type="match status" value="1"/>
</dbReference>